<name>A0A1B6PF54_SORBI</name>
<dbReference type="eggNOG" id="ENOG502QQDC">
    <property type="taxonomic scope" value="Eukaryota"/>
</dbReference>
<keyword evidence="3" id="KW-1185">Reference proteome</keyword>
<organism evidence="2 3">
    <name type="scientific">Sorghum bicolor</name>
    <name type="common">Sorghum</name>
    <name type="synonym">Sorghum vulgare</name>
    <dbReference type="NCBI Taxonomy" id="4558"/>
    <lineage>
        <taxon>Eukaryota</taxon>
        <taxon>Viridiplantae</taxon>
        <taxon>Streptophyta</taxon>
        <taxon>Embryophyta</taxon>
        <taxon>Tracheophyta</taxon>
        <taxon>Spermatophyta</taxon>
        <taxon>Magnoliopsida</taxon>
        <taxon>Liliopsida</taxon>
        <taxon>Poales</taxon>
        <taxon>Poaceae</taxon>
        <taxon>PACMAD clade</taxon>
        <taxon>Panicoideae</taxon>
        <taxon>Andropogonodae</taxon>
        <taxon>Andropogoneae</taxon>
        <taxon>Sorghinae</taxon>
        <taxon>Sorghum</taxon>
    </lineage>
</organism>
<dbReference type="PANTHER" id="PTHR31509">
    <property type="entry name" value="BPS1-LIKE PROTEIN"/>
    <property type="match status" value="1"/>
</dbReference>
<feature type="region of interest" description="Disordered" evidence="1">
    <location>
        <begin position="64"/>
        <end position="84"/>
    </location>
</feature>
<gene>
    <name evidence="2" type="ORF">SORBI_3007G004400</name>
</gene>
<feature type="region of interest" description="Disordered" evidence="1">
    <location>
        <begin position="1"/>
        <end position="23"/>
    </location>
</feature>
<proteinExistence type="predicted"/>
<sequence>MAMVQAPAKANMGGQTAERQHSSETILPPSLPCIALSTPALPLLYYLLPLLHLVCLPIKPNPSHRQGQLKARTTKHTNAHPPSNSNSMNAFYSSMAHGLDALHRSPHACLSAAFLQQAAALLRSLHSQLLHLVQRLHLPPGESWLDEYMDETSRLWEACQLARAGAAGLDAYCAAAARVAPALRDWLYGGSGSGGSHSHATAAVRHLQRAITAPRRHAVALHQDNRALADARLDPASLLLDDRSPLEFKLNAFNGFRGVLYALRNATSFLLVLLISGTVTCLPDLTAGCSAVAHHHQQLRASGGGYVASVARLRQRVAQEMEGCIIGGGGGGGGIMMYEFRQARAAIDGLKQDFDRVVAMGGGYCDDIGDSLGQRAEIINGWVGMLRSGAEAVIAELDDFFDEIVEGRKMLSDLCSHR</sequence>
<evidence type="ECO:0000256" key="1">
    <source>
        <dbReference type="SAM" id="MobiDB-lite"/>
    </source>
</evidence>
<dbReference type="Gramene" id="KXG24175">
    <property type="protein sequence ID" value="KXG24175"/>
    <property type="gene ID" value="SORBI_3007G004400"/>
</dbReference>
<reference evidence="2" key="2">
    <citation type="submission" date="2017-02" db="EMBL/GenBank/DDBJ databases">
        <title>WGS assembly of Sorghum bicolor.</title>
        <authorList>
            <person name="Paterson A."/>
            <person name="Mullet J."/>
            <person name="Bowers J."/>
            <person name="Bruggmann R."/>
            <person name="Dubchak I."/>
            <person name="Grimwood J."/>
            <person name="Gundlach H."/>
            <person name="Haberer G."/>
            <person name="Hellsten U."/>
            <person name="Mitros T."/>
            <person name="Poliakov A."/>
            <person name="Schmutz J."/>
            <person name="Spannagl M."/>
            <person name="Tang H."/>
            <person name="Wang X."/>
            <person name="Wicker T."/>
            <person name="Bharti A."/>
            <person name="Chapman J."/>
            <person name="Feltus F."/>
            <person name="Gowik U."/>
            <person name="Grigoriev I."/>
            <person name="Lyons E."/>
            <person name="Maher C."/>
            <person name="Martis M."/>
            <person name="Narechania A."/>
            <person name="Otillar R."/>
            <person name="Penning B."/>
            <person name="Salamov A."/>
            <person name="Wang Y."/>
            <person name="Zhang L."/>
            <person name="Carpita N."/>
            <person name="Freeling M."/>
            <person name="Gingle A."/>
            <person name="Hash C."/>
            <person name="Keller B."/>
            <person name="Klein P."/>
            <person name="Kresovich S."/>
            <person name="Mccann M."/>
            <person name="Ming R."/>
            <person name="Peterson D."/>
            <person name="Rahman M."/>
            <person name="Ware D."/>
            <person name="Westhoff P."/>
            <person name="Mayer K."/>
            <person name="Messing J."/>
            <person name="Sims D."/>
            <person name="Jenkins J."/>
            <person name="Shu S."/>
            <person name="Rokhsar D."/>
        </authorList>
    </citation>
    <scope>NUCLEOTIDE SEQUENCE</scope>
</reference>
<dbReference type="OMA" id="VANEMMS"/>
<dbReference type="FunCoup" id="A0A1B6PF54">
    <property type="interactions" value="556"/>
</dbReference>
<protein>
    <submittedName>
        <fullName evidence="2">Uncharacterized protein</fullName>
    </submittedName>
</protein>
<accession>A0A1B6PF54</accession>
<dbReference type="STRING" id="4558.A0A1B6PF54"/>
<dbReference type="AlphaFoldDB" id="A0A1B6PF54"/>
<dbReference type="Proteomes" id="UP000000768">
    <property type="component" value="Chromosome 7"/>
</dbReference>
<dbReference type="InParanoid" id="A0A1B6PF54"/>
<evidence type="ECO:0000313" key="2">
    <source>
        <dbReference type="EMBL" id="KXG24175.2"/>
    </source>
</evidence>
<dbReference type="EMBL" id="CM000766">
    <property type="protein sequence ID" value="KXG24175.2"/>
    <property type="molecule type" value="Genomic_DNA"/>
</dbReference>
<reference evidence="2" key="1">
    <citation type="journal article" date="2009" name="Nature">
        <title>The Sorghum bicolor genome and the diversification of grasses.</title>
        <authorList>
            <person name="Paterson A.H."/>
            <person name="Bowers J.E."/>
            <person name="Bruggmann R."/>
            <person name="Dubchak I."/>
            <person name="Grimwood J."/>
            <person name="Gundlach H."/>
            <person name="Haberer G."/>
            <person name="Hellsten U."/>
            <person name="Mitros T."/>
            <person name="Poliakov A."/>
            <person name="Schmutz J."/>
            <person name="Spannagl M."/>
            <person name="Tang H."/>
            <person name="Wang X."/>
            <person name="Wicker T."/>
            <person name="Bharti A.K."/>
            <person name="Chapman J."/>
            <person name="Feltus F.A."/>
            <person name="Gowik U."/>
            <person name="Grigoriev I.V."/>
            <person name="Lyons E."/>
            <person name="Maher C.A."/>
            <person name="Martis M."/>
            <person name="Narechania A."/>
            <person name="Otillar R.P."/>
            <person name="Penning B.W."/>
            <person name="Salamov A.A."/>
            <person name="Wang Y."/>
            <person name="Zhang L."/>
            <person name="Carpita N.C."/>
            <person name="Freeling M."/>
            <person name="Gingle A.R."/>
            <person name="Hash C.T."/>
            <person name="Keller B."/>
            <person name="Klein P."/>
            <person name="Kresovich S."/>
            <person name="McCann M.C."/>
            <person name="Ming R."/>
            <person name="Peterson D.G."/>
            <person name="Mehboob-ur-Rahman"/>
            <person name="Ware D."/>
            <person name="Westhoff P."/>
            <person name="Mayer K.F."/>
            <person name="Messing J."/>
            <person name="Rokhsar D.S."/>
        </authorList>
    </citation>
    <scope>NUCLEOTIDE SEQUENCE [LARGE SCALE GENOMIC DNA]</scope>
</reference>
<evidence type="ECO:0000313" key="3">
    <source>
        <dbReference type="Proteomes" id="UP000000768"/>
    </source>
</evidence>